<comment type="caution">
    <text evidence="2">The sequence shown here is derived from an EMBL/GenBank/DDBJ whole genome shotgun (WGS) entry which is preliminary data.</text>
</comment>
<evidence type="ECO:0000256" key="1">
    <source>
        <dbReference type="SAM" id="MobiDB-lite"/>
    </source>
</evidence>
<evidence type="ECO:0000313" key="3">
    <source>
        <dbReference type="Proteomes" id="UP001497472"/>
    </source>
</evidence>
<dbReference type="Proteomes" id="UP001497472">
    <property type="component" value="Unassembled WGS sequence"/>
</dbReference>
<sequence>MGSLRTHVTQVRAQDEIRSTTATPEPVQETLSQELVWIPEQPQRRGSYTIERVDENNFSERYGNSEVIPVQNGLIRISGNGERSAMHNEEHSNEIIQKEGFTQSIDKRVQNTKANESSQRATEEFYVDSDVKELPNGGISKMTTTTTVKKLGTTARTANSATTVTRTKTAVTSRDVGAK</sequence>
<proteinExistence type="predicted"/>
<dbReference type="EMBL" id="CAVLEF010000132">
    <property type="protein sequence ID" value="CAK1551857.1"/>
    <property type="molecule type" value="Genomic_DNA"/>
</dbReference>
<keyword evidence="3" id="KW-1185">Reference proteome</keyword>
<feature type="compositionally biased region" description="Low complexity" evidence="1">
    <location>
        <begin position="159"/>
        <end position="173"/>
    </location>
</feature>
<feature type="compositionally biased region" description="Polar residues" evidence="1">
    <location>
        <begin position="1"/>
        <end position="12"/>
    </location>
</feature>
<feature type="region of interest" description="Disordered" evidence="1">
    <location>
        <begin position="159"/>
        <end position="179"/>
    </location>
</feature>
<reference evidence="2 3" key="1">
    <citation type="submission" date="2023-11" db="EMBL/GenBank/DDBJ databases">
        <authorList>
            <person name="Okamura Y."/>
        </authorList>
    </citation>
    <scope>NUCLEOTIDE SEQUENCE [LARGE SCALE GENOMIC DNA]</scope>
</reference>
<dbReference type="AlphaFoldDB" id="A0AAV1JR87"/>
<feature type="region of interest" description="Disordered" evidence="1">
    <location>
        <begin position="1"/>
        <end position="27"/>
    </location>
</feature>
<accession>A0AAV1JR87</accession>
<protein>
    <submittedName>
        <fullName evidence="2">Uncharacterized protein</fullName>
    </submittedName>
</protein>
<organism evidence="2 3">
    <name type="scientific">Leptosia nina</name>
    <dbReference type="NCBI Taxonomy" id="320188"/>
    <lineage>
        <taxon>Eukaryota</taxon>
        <taxon>Metazoa</taxon>
        <taxon>Ecdysozoa</taxon>
        <taxon>Arthropoda</taxon>
        <taxon>Hexapoda</taxon>
        <taxon>Insecta</taxon>
        <taxon>Pterygota</taxon>
        <taxon>Neoptera</taxon>
        <taxon>Endopterygota</taxon>
        <taxon>Lepidoptera</taxon>
        <taxon>Glossata</taxon>
        <taxon>Ditrysia</taxon>
        <taxon>Papilionoidea</taxon>
        <taxon>Pieridae</taxon>
        <taxon>Pierinae</taxon>
        <taxon>Leptosia</taxon>
    </lineage>
</organism>
<gene>
    <name evidence="2" type="ORF">LNINA_LOCUS10959</name>
</gene>
<name>A0AAV1JR87_9NEOP</name>
<evidence type="ECO:0000313" key="2">
    <source>
        <dbReference type="EMBL" id="CAK1551857.1"/>
    </source>
</evidence>